<evidence type="ECO:0000313" key="1">
    <source>
        <dbReference type="EMBL" id="GBG14438.1"/>
    </source>
</evidence>
<evidence type="ECO:0000313" key="2">
    <source>
        <dbReference type="Proteomes" id="UP000245081"/>
    </source>
</evidence>
<gene>
    <name evidence="1" type="ORF">NMK_2037</name>
</gene>
<keyword evidence="1" id="KW-0830">Ubiquinone</keyword>
<sequence length="332" mass="37424">MKEIFRAVRASLKNALVVVMNGTRCTTTSLTGQQLLDIFYDKNQLATIFRMQRNHKARNQGGRTTHVKTLKNRPATQGNFAAIWFEGRLVLIDGYHRLDYWFYEPTAMFDNVKLDIYEPQSLEEALNLYNSFNSRQGVKGSGDNFWSIFRCAGFSDKLRSAQMLEGKNIASVLNRFIGRVGKTGDIYTLSNKARTKQEAILLADQLLNMLPSKGRNGTKPSAIVGNPEVLAIMRVAHKYVDEFEEAKATRFESLVLKDLVTLVRAEMGEPDAIADSNLKAFWQSYTEAATEQGIPRTGEKAIDLRAELLQPMLETYVDKLCKGKKKHSLKAA</sequence>
<dbReference type="EMBL" id="BDOQ01000007">
    <property type="protein sequence ID" value="GBG14438.1"/>
    <property type="molecule type" value="Genomic_DNA"/>
</dbReference>
<name>A0A2R5FA68_9PROT</name>
<accession>A0A2R5FA68</accession>
<dbReference type="AlphaFoldDB" id="A0A2R5FA68"/>
<proteinExistence type="predicted"/>
<dbReference type="Proteomes" id="UP000245081">
    <property type="component" value="Unassembled WGS sequence"/>
</dbReference>
<keyword evidence="2" id="KW-1185">Reference proteome</keyword>
<organism evidence="1 2">
    <name type="scientific">Novimethylophilus kurashikiensis</name>
    <dbReference type="NCBI Taxonomy" id="1825523"/>
    <lineage>
        <taxon>Bacteria</taxon>
        <taxon>Pseudomonadati</taxon>
        <taxon>Pseudomonadota</taxon>
        <taxon>Betaproteobacteria</taxon>
        <taxon>Nitrosomonadales</taxon>
        <taxon>Methylophilaceae</taxon>
        <taxon>Novimethylophilus</taxon>
    </lineage>
</organism>
<dbReference type="RefSeq" id="WP_109015627.1">
    <property type="nucleotide sequence ID" value="NZ_BDOQ01000007.1"/>
</dbReference>
<protein>
    <submittedName>
        <fullName evidence="1">NADH:ubiquinone oxidoreductase subunit L</fullName>
    </submittedName>
</protein>
<comment type="caution">
    <text evidence="1">The sequence shown here is derived from an EMBL/GenBank/DDBJ whole genome shotgun (WGS) entry which is preliminary data.</text>
</comment>
<reference evidence="1 2" key="1">
    <citation type="journal article" date="2018" name="Environ. Microbiol.">
        <title>Isolation and genomic characterization of Novimethylophilus kurashikiensis gen. nov. sp. nov., a new lanthanide-dependent methylotrophic species of Methylophilaceae.</title>
        <authorList>
            <person name="Lv H."/>
            <person name="Sahin N."/>
            <person name="Tani A."/>
        </authorList>
    </citation>
    <scope>NUCLEOTIDE SEQUENCE [LARGE SCALE GENOMIC DNA]</scope>
    <source>
        <strain evidence="1 2">La2-4</strain>
    </source>
</reference>